<protein>
    <submittedName>
        <fullName evidence="1">Putative major pilin subunit</fullName>
    </submittedName>
</protein>
<dbReference type="PANTHER" id="PTHR30093">
    <property type="entry name" value="GENERAL SECRETION PATHWAY PROTEIN G"/>
    <property type="match status" value="1"/>
</dbReference>
<proteinExistence type="predicted"/>
<dbReference type="RefSeq" id="WP_146682161.1">
    <property type="nucleotide sequence ID" value="NZ_CP019646.1"/>
</dbReference>
<dbReference type="PROSITE" id="PS00409">
    <property type="entry name" value="PROKAR_NTER_METHYL"/>
    <property type="match status" value="1"/>
</dbReference>
<gene>
    <name evidence="1" type="ORF">SMSP2_00190</name>
</gene>
<dbReference type="EMBL" id="CP019646">
    <property type="protein sequence ID" value="AQQ69856.1"/>
    <property type="molecule type" value="Genomic_DNA"/>
</dbReference>
<accession>A0A1Q2MAZ4</accession>
<name>A0A1Q2MAZ4_9BACT</name>
<dbReference type="Proteomes" id="UP000188181">
    <property type="component" value="Chromosome"/>
</dbReference>
<dbReference type="OrthoDB" id="257182at2"/>
<sequence>MKFKKGFTLIELLVVISIIALLMAIMLPALGRARELAKMVVCRSNLKTLVIGSILWSEDNDGWAIAGDWYKDPGENEKESSICPYVEASKKTENDSFVCPSANAADFFQVDPNFSTDAKKFTYAANGYICLNLSPYNEGSPGTAGPSKGSLYGYDSRERKDATNIFWTEHGVTKIVNIRQPQETVYFIDHEYYQAFSWTFNPHKDPLSFSPTYRFRTRWHQKKADDWYGKGNIAWVDGHVTVEPDNFEQYRKPDTNKDPWWRYYFYDH</sequence>
<dbReference type="InterPro" id="IPR012902">
    <property type="entry name" value="N_methyl_site"/>
</dbReference>
<dbReference type="AlphaFoldDB" id="A0A1Q2MAZ4"/>
<dbReference type="SUPFAM" id="SSF54523">
    <property type="entry name" value="Pili subunits"/>
    <property type="match status" value="1"/>
</dbReference>
<dbReference type="NCBIfam" id="TIGR02532">
    <property type="entry name" value="IV_pilin_GFxxxE"/>
    <property type="match status" value="1"/>
</dbReference>
<dbReference type="KEGG" id="pbas:SMSP2_00190"/>
<evidence type="ECO:0000313" key="1">
    <source>
        <dbReference type="EMBL" id="AQQ69856.1"/>
    </source>
</evidence>
<reference evidence="2" key="1">
    <citation type="submission" date="2017-02" db="EMBL/GenBank/DDBJ databases">
        <title>Comparative genomics and description of representatives of a novel lineage of planctomycetes thriving in anoxic sediments.</title>
        <authorList>
            <person name="Spring S."/>
            <person name="Bunk B."/>
            <person name="Sproer C."/>
        </authorList>
    </citation>
    <scope>NUCLEOTIDE SEQUENCE [LARGE SCALE GENOMIC DNA]</scope>
    <source>
        <strain evidence="2">SM-Chi-D1</strain>
    </source>
</reference>
<evidence type="ECO:0000313" key="2">
    <source>
        <dbReference type="Proteomes" id="UP000188181"/>
    </source>
</evidence>
<keyword evidence="2" id="KW-1185">Reference proteome</keyword>
<dbReference type="Pfam" id="PF07963">
    <property type="entry name" value="N_methyl"/>
    <property type="match status" value="1"/>
</dbReference>
<organism evidence="1 2">
    <name type="scientific">Limihaloglobus sulfuriphilus</name>
    <dbReference type="NCBI Taxonomy" id="1851148"/>
    <lineage>
        <taxon>Bacteria</taxon>
        <taxon>Pseudomonadati</taxon>
        <taxon>Planctomycetota</taxon>
        <taxon>Phycisphaerae</taxon>
        <taxon>Sedimentisphaerales</taxon>
        <taxon>Sedimentisphaeraceae</taxon>
        <taxon>Limihaloglobus</taxon>
    </lineage>
</organism>
<dbReference type="Gene3D" id="3.30.700.10">
    <property type="entry name" value="Glycoprotein, Type 4 Pilin"/>
    <property type="match status" value="1"/>
</dbReference>
<dbReference type="STRING" id="1851148.SMSP2_00190"/>
<dbReference type="InterPro" id="IPR045584">
    <property type="entry name" value="Pilin-like"/>
</dbReference>